<evidence type="ECO:0008006" key="4">
    <source>
        <dbReference type="Google" id="ProtNLM"/>
    </source>
</evidence>
<accession>A0A7T4DQE1</accession>
<dbReference type="GeneID" id="69551320"/>
<name>A0A7T4DQE1_AERJA</name>
<dbReference type="Gene3D" id="1.50.10.10">
    <property type="match status" value="1"/>
</dbReference>
<dbReference type="EMBL" id="CP066092">
    <property type="protein sequence ID" value="QQB21547.1"/>
    <property type="molecule type" value="Genomic_DNA"/>
</dbReference>
<protein>
    <recommendedName>
        <fullName evidence="4">Alpha-L-rhamnosidase six-hairpin glycosidase domain-containing protein</fullName>
    </recommendedName>
</protein>
<dbReference type="RefSeq" id="WP_156128770.1">
    <property type="nucleotide sequence ID" value="NZ_CAWMFX010000041.1"/>
</dbReference>
<keyword evidence="3" id="KW-1185">Reference proteome</keyword>
<evidence type="ECO:0000256" key="1">
    <source>
        <dbReference type="SAM" id="SignalP"/>
    </source>
</evidence>
<feature type="chain" id="PRO_5045389063" description="Alpha-L-rhamnosidase six-hairpin glycosidase domain-containing protein" evidence="1">
    <location>
        <begin position="31"/>
        <end position="528"/>
    </location>
</feature>
<sequence length="528" mass="59234">MGYPMSRRARLSCAMMAAGIATLCAQQAVAARGEVASQPAVHLSSSSAELAEGFNWAVAKTAQFIMTGQRGVTNKDENHPNGDGTGLHDYLPSYWAGYYDRTAFYGRDFAHQVAGAEIAGWRAENFSMFKVFARNATEARKWYTLWAFNFDGSPHTIDYKDDSWFVREVPAQFELVEKAYHAYLWSGDRRYIEDPELWTFYGKVMTDFIALHDEQHPNGIAEGKGGIFQGSCTYNERGEHPIEAADAIGSQYQATLAYAAMLQARGEKRAAQVWQRKAAQLKRYFNEEWSRVAGDEEGHYARILDSNLSKRNDFGKENSWFIPMKRLSDPGARNDRYLDFISEMVGDGIGTTPQAPANIEAYTYLPDTYFPYLRNEEAWRWMRYILAKRDLPHERPSQGTNGDYPEISFTLVSQTVEGMMGVEPDAAAHRVATLPRLPASIDWVAIEQLPVGAHRLSLRHEGVTASELGNMGPRALFWEARFPGNHGFLLVDGKLRKARSLRLNGIMVSAVEVTVPPGGRVTVSTPPR</sequence>
<reference evidence="2 3" key="1">
    <citation type="submission" date="2020-12" db="EMBL/GenBank/DDBJ databases">
        <title>FDA dAtabase for Regulatory Grade micrObial Sequences (FDA-ARGOS): Supporting development and validation of Infectious Disease Dx tests.</title>
        <authorList>
            <person name="Sproer C."/>
            <person name="Gronow S."/>
            <person name="Severitt S."/>
            <person name="Schroder I."/>
            <person name="Tallon L."/>
            <person name="Sadzewicz L."/>
            <person name="Zhao X."/>
            <person name="Boylan J."/>
            <person name="Ott S."/>
            <person name="Bowen H."/>
            <person name="Vavikolanu K."/>
            <person name="Mehta A."/>
            <person name="Aluvathingal J."/>
            <person name="Nadendla S."/>
            <person name="Lowell S."/>
            <person name="Myers T."/>
            <person name="Yan Y."/>
            <person name="Sichtig H."/>
        </authorList>
    </citation>
    <scope>NUCLEOTIDE SEQUENCE [LARGE SCALE GENOMIC DNA]</scope>
    <source>
        <strain evidence="2 3">FDAARGOS_986</strain>
    </source>
</reference>
<feature type="signal peptide" evidence="1">
    <location>
        <begin position="1"/>
        <end position="30"/>
    </location>
</feature>
<evidence type="ECO:0000313" key="3">
    <source>
        <dbReference type="Proteomes" id="UP000595481"/>
    </source>
</evidence>
<proteinExistence type="predicted"/>
<keyword evidence="1" id="KW-0732">Signal</keyword>
<dbReference type="SUPFAM" id="SSF48208">
    <property type="entry name" value="Six-hairpin glycosidases"/>
    <property type="match status" value="1"/>
</dbReference>
<dbReference type="Proteomes" id="UP000595481">
    <property type="component" value="Chromosome"/>
</dbReference>
<dbReference type="InterPro" id="IPR008928">
    <property type="entry name" value="6-hairpin_glycosidase_sf"/>
</dbReference>
<organism evidence="2 3">
    <name type="scientific">Aeromonas jandaei</name>
    <dbReference type="NCBI Taxonomy" id="650"/>
    <lineage>
        <taxon>Bacteria</taxon>
        <taxon>Pseudomonadati</taxon>
        <taxon>Pseudomonadota</taxon>
        <taxon>Gammaproteobacteria</taxon>
        <taxon>Aeromonadales</taxon>
        <taxon>Aeromonadaceae</taxon>
        <taxon>Aeromonas</taxon>
    </lineage>
</organism>
<dbReference type="InterPro" id="IPR012341">
    <property type="entry name" value="6hp_glycosidase-like_sf"/>
</dbReference>
<evidence type="ECO:0000313" key="2">
    <source>
        <dbReference type="EMBL" id="QQB21547.1"/>
    </source>
</evidence>
<gene>
    <name evidence="2" type="ORF">I6H43_08530</name>
</gene>